<accession>A0AAE3HC49</accession>
<dbReference type="PIRSF" id="PIRSF006692">
    <property type="entry name" value="TF_HTH_AF0396_prd"/>
    <property type="match status" value="1"/>
</dbReference>
<dbReference type="InterPro" id="IPR016490">
    <property type="entry name" value="Tscrpt_reg_HTH_AF0396-typ3"/>
</dbReference>
<dbReference type="InterPro" id="IPR013561">
    <property type="entry name" value="FilR1_middle_dom"/>
</dbReference>
<comment type="caution">
    <text evidence="2">The sequence shown here is derived from an EMBL/GenBank/DDBJ whole genome shotgun (WGS) entry which is preliminary data.</text>
</comment>
<organism evidence="2 3">
    <name type="scientific">Methanolobus chelungpuianus</name>
    <dbReference type="NCBI Taxonomy" id="502115"/>
    <lineage>
        <taxon>Archaea</taxon>
        <taxon>Methanobacteriati</taxon>
        <taxon>Methanobacteriota</taxon>
        <taxon>Stenosarchaea group</taxon>
        <taxon>Methanomicrobia</taxon>
        <taxon>Methanosarcinales</taxon>
        <taxon>Methanosarcinaceae</taxon>
        <taxon>Methanolobus</taxon>
    </lineage>
</organism>
<dbReference type="SUPFAM" id="SSF46785">
    <property type="entry name" value="Winged helix' DNA-binding domain"/>
    <property type="match status" value="1"/>
</dbReference>
<gene>
    <name evidence="2" type="ORF">PV02_10605</name>
</gene>
<evidence type="ECO:0000313" key="3">
    <source>
        <dbReference type="Proteomes" id="UP001206983"/>
    </source>
</evidence>
<name>A0AAE3HC49_9EURY</name>
<feature type="domain" description="Methanogenesis regulatory protein FilR1 middle" evidence="1">
    <location>
        <begin position="136"/>
        <end position="252"/>
    </location>
</feature>
<evidence type="ECO:0000313" key="2">
    <source>
        <dbReference type="EMBL" id="MCQ6963535.1"/>
    </source>
</evidence>
<dbReference type="AlphaFoldDB" id="A0AAE3HC49"/>
<dbReference type="Pfam" id="PF08350">
    <property type="entry name" value="FilR1_middle"/>
    <property type="match status" value="1"/>
</dbReference>
<proteinExistence type="predicted"/>
<evidence type="ECO:0000259" key="1">
    <source>
        <dbReference type="Pfam" id="PF08350"/>
    </source>
</evidence>
<keyword evidence="3" id="KW-1185">Reference proteome</keyword>
<protein>
    <submittedName>
        <fullName evidence="2">Transcriptional regulator</fullName>
    </submittedName>
</protein>
<dbReference type="Proteomes" id="UP001206983">
    <property type="component" value="Unassembled WGS sequence"/>
</dbReference>
<reference evidence="2 3" key="1">
    <citation type="journal article" date="2011" name="Appl. Environ. Microbiol.">
        <title>Methanogenic archaea isolated from Taiwan's Chelungpu fault.</title>
        <authorList>
            <person name="Wu S.Y."/>
            <person name="Lai M.C."/>
        </authorList>
    </citation>
    <scope>NUCLEOTIDE SEQUENCE [LARGE SCALE GENOMIC DNA]</scope>
    <source>
        <strain evidence="2 3">St545Mb</strain>
    </source>
</reference>
<sequence length="260" mass="30603">MKNGLLDVVFASEKRKNVLLLLKDGKKSMETFLEVLDTTRQALLPQIKILEEHHLLSHHDHCYELTPIGKLLIEDMSLLVSTIGVFDQAEEYWGTHNIDFIPPHLLKRLRDLKEYRIISPSVTELYSIHKSFHRDKTTQSIYKVTNFLYPDHKAIFTELIDANVTFYYIVSKELLGKIRAQHAEDFRNYILSGHFNLYVCNRDIDFLFFTFDDYHIIINLFSKDGRVDSKYVLCSTRDALEWGKELYEHYLKESAPVRDI</sequence>
<dbReference type="EMBL" id="JTEO01000006">
    <property type="protein sequence ID" value="MCQ6963535.1"/>
    <property type="molecule type" value="Genomic_DNA"/>
</dbReference>
<dbReference type="RefSeq" id="WP_256623421.1">
    <property type="nucleotide sequence ID" value="NZ_JTEO01000006.1"/>
</dbReference>
<dbReference type="InterPro" id="IPR036390">
    <property type="entry name" value="WH_DNA-bd_sf"/>
</dbReference>